<dbReference type="Pfam" id="PF16413">
    <property type="entry name" value="Mlh1_C"/>
    <property type="match status" value="1"/>
</dbReference>
<keyword evidence="5" id="KW-0539">Nucleus</keyword>
<dbReference type="Gene3D" id="3.30.565.10">
    <property type="entry name" value="Histidine kinase-like ATPase, C-terminal domain"/>
    <property type="match status" value="1"/>
</dbReference>
<dbReference type="GO" id="GO:0016887">
    <property type="term" value="F:ATP hydrolysis activity"/>
    <property type="evidence" value="ECO:0007669"/>
    <property type="project" value="InterPro"/>
</dbReference>
<comment type="subcellular location">
    <subcellularLocation>
        <location evidence="1">Nucleus</location>
    </subcellularLocation>
</comment>
<proteinExistence type="inferred from homology"/>
<dbReference type="EMBL" id="JADGJQ010000019">
    <property type="protein sequence ID" value="KAJ3179842.1"/>
    <property type="molecule type" value="Genomic_DNA"/>
</dbReference>
<feature type="region of interest" description="Disordered" evidence="6">
    <location>
        <begin position="370"/>
        <end position="401"/>
    </location>
</feature>
<dbReference type="CDD" id="cd03483">
    <property type="entry name" value="MutL_Trans_MLH1"/>
    <property type="match status" value="1"/>
</dbReference>
<evidence type="ECO:0000313" key="9">
    <source>
        <dbReference type="Proteomes" id="UP001212152"/>
    </source>
</evidence>
<dbReference type="InterPro" id="IPR020568">
    <property type="entry name" value="Ribosomal_Su5_D2-typ_SF"/>
</dbReference>
<dbReference type="FunFam" id="3.30.565.10:FF:000109">
    <property type="entry name" value="Related to MLH1-DNA mismatch repair protein"/>
    <property type="match status" value="1"/>
</dbReference>
<accession>A0AAD5TLC0</accession>
<feature type="region of interest" description="Disordered" evidence="6">
    <location>
        <begin position="414"/>
        <end position="435"/>
    </location>
</feature>
<organism evidence="8 9">
    <name type="scientific">Geranomyces variabilis</name>
    <dbReference type="NCBI Taxonomy" id="109894"/>
    <lineage>
        <taxon>Eukaryota</taxon>
        <taxon>Fungi</taxon>
        <taxon>Fungi incertae sedis</taxon>
        <taxon>Chytridiomycota</taxon>
        <taxon>Chytridiomycota incertae sedis</taxon>
        <taxon>Chytridiomycetes</taxon>
        <taxon>Spizellomycetales</taxon>
        <taxon>Powellomycetaceae</taxon>
        <taxon>Geranomyces</taxon>
    </lineage>
</organism>
<dbReference type="SMART" id="SM01340">
    <property type="entry name" value="DNA_mis_repair"/>
    <property type="match status" value="1"/>
</dbReference>
<protein>
    <submittedName>
        <fullName evidence="8">DNA mismatch repair protein</fullName>
    </submittedName>
</protein>
<dbReference type="InterPro" id="IPR036890">
    <property type="entry name" value="HATPase_C_sf"/>
</dbReference>
<dbReference type="InterPro" id="IPR038973">
    <property type="entry name" value="MutL/Mlh/Pms-like"/>
</dbReference>
<dbReference type="GO" id="GO:0030983">
    <property type="term" value="F:mismatched DNA binding"/>
    <property type="evidence" value="ECO:0007669"/>
    <property type="project" value="InterPro"/>
</dbReference>
<dbReference type="CDD" id="cd16926">
    <property type="entry name" value="HATPase_MutL-MLH-PMS-like"/>
    <property type="match status" value="1"/>
</dbReference>
<dbReference type="Proteomes" id="UP001212152">
    <property type="component" value="Unassembled WGS sequence"/>
</dbReference>
<evidence type="ECO:0000313" key="8">
    <source>
        <dbReference type="EMBL" id="KAJ3179842.1"/>
    </source>
</evidence>
<dbReference type="GO" id="GO:0005524">
    <property type="term" value="F:ATP binding"/>
    <property type="evidence" value="ECO:0007669"/>
    <property type="project" value="InterPro"/>
</dbReference>
<dbReference type="InterPro" id="IPR014762">
    <property type="entry name" value="DNA_mismatch_repair_CS"/>
</dbReference>
<dbReference type="PROSITE" id="PS00058">
    <property type="entry name" value="DNA_MISMATCH_REPAIR_1"/>
    <property type="match status" value="1"/>
</dbReference>
<evidence type="ECO:0000256" key="2">
    <source>
        <dbReference type="ARBA" id="ARBA00006082"/>
    </source>
</evidence>
<sequence length="743" mass="81720">MDRVDQSPAHAQRDAPQPGRIKRLDEAVVNRIAAGEIIHRPANALKEMIENSLDAGATSVQITVKDGGLKLLQIQDNGTGIHKDDLNMVCERFATSKLKRFDDLSTIATYGFRGEALASISHVAHVTVTTKQENSPCAWRAFYADGKLKPAKPGMSSDPKPCAGNTGTQIVVEDLFYNVTTRRRALKSPSDEYNRILQVVHRYAIHNSNTSFTCKKHGANTADVHTASSARTLDNIRYVYGAAIAKELLDVTHTDDSYNFSVDGYVSNANFNTKQMTFILFINHRSVDSSNLKRAIEAVYTEYLPRGTHPFVYLSLDIEPGNVDVNVHPTKREVHFLNEDKIIESVCAVLQRRLADANHSRTFYTQTILPGASSIPADGPPTPAATSQRAPEHKLVRTDARSRTLDAYITNLSSSSSISSNARPDDSDQDDDGGVRKRARIEDENADPDAQPEELAPVVVPVAADANAVDSMDLDEADEVADEVPVPPPRKRIPVEVRLTSVLELRDEVQQARHRGLTEVFATHTFVGFVDDSLALIQAGTRLYMVDFEKWSQELFYQLGLQGFSNFGTMRLPRPVSVREAVIMALEDGEAYEGDGEIMANEDIAEECATTLTTHRAMLLEYFSVTITPAGELTTLPVLLRNYVPRLDKLPAFLLAIGGGDFTAEKSCFRDVCRAIGAFYAVEGVGVGEEEGLARAEHRWTVEHVVFAALKAGGFVAPRGMVEAGGVVMLADLPDLYRVFERC</sequence>
<keyword evidence="9" id="KW-1185">Reference proteome</keyword>
<dbReference type="FunFam" id="3.30.230.10:FF:000014">
    <property type="entry name" value="DNA mismatch repair protein Mlh1"/>
    <property type="match status" value="1"/>
</dbReference>
<gene>
    <name evidence="8" type="primary">MLH1</name>
    <name evidence="8" type="ORF">HDU87_002410</name>
</gene>
<dbReference type="AlphaFoldDB" id="A0AAD5TLC0"/>
<dbReference type="PANTHER" id="PTHR10073">
    <property type="entry name" value="DNA MISMATCH REPAIR PROTEIN MLH, PMS, MUTL"/>
    <property type="match status" value="1"/>
</dbReference>
<dbReference type="InterPro" id="IPR013507">
    <property type="entry name" value="DNA_mismatch_S5_2-like"/>
</dbReference>
<dbReference type="GO" id="GO:0032389">
    <property type="term" value="C:MutLalpha complex"/>
    <property type="evidence" value="ECO:0007669"/>
    <property type="project" value="TreeGrafter"/>
</dbReference>
<dbReference type="GO" id="GO:0006298">
    <property type="term" value="P:mismatch repair"/>
    <property type="evidence" value="ECO:0007669"/>
    <property type="project" value="InterPro"/>
</dbReference>
<dbReference type="SUPFAM" id="SSF55874">
    <property type="entry name" value="ATPase domain of HSP90 chaperone/DNA topoisomerase II/histidine kinase"/>
    <property type="match status" value="1"/>
</dbReference>
<dbReference type="InterPro" id="IPR032189">
    <property type="entry name" value="Mlh1_C"/>
</dbReference>
<keyword evidence="4" id="KW-0234">DNA repair</keyword>
<dbReference type="Pfam" id="PF13589">
    <property type="entry name" value="HATPase_c_3"/>
    <property type="match status" value="1"/>
</dbReference>
<feature type="compositionally biased region" description="Basic and acidic residues" evidence="6">
    <location>
        <begin position="390"/>
        <end position="401"/>
    </location>
</feature>
<comment type="caution">
    <text evidence="8">The sequence shown here is derived from an EMBL/GenBank/DDBJ whole genome shotgun (WGS) entry which is preliminary data.</text>
</comment>
<dbReference type="InterPro" id="IPR014721">
    <property type="entry name" value="Ribsml_uS5_D2-typ_fold_subgr"/>
</dbReference>
<evidence type="ECO:0000259" key="7">
    <source>
        <dbReference type="SMART" id="SM01340"/>
    </source>
</evidence>
<evidence type="ECO:0000256" key="3">
    <source>
        <dbReference type="ARBA" id="ARBA00022763"/>
    </source>
</evidence>
<dbReference type="SUPFAM" id="SSF54211">
    <property type="entry name" value="Ribosomal protein S5 domain 2-like"/>
    <property type="match status" value="1"/>
</dbReference>
<dbReference type="NCBIfam" id="TIGR00585">
    <property type="entry name" value="mutl"/>
    <property type="match status" value="1"/>
</dbReference>
<evidence type="ECO:0000256" key="5">
    <source>
        <dbReference type="ARBA" id="ARBA00023242"/>
    </source>
</evidence>
<dbReference type="GO" id="GO:0140664">
    <property type="term" value="F:ATP-dependent DNA damage sensor activity"/>
    <property type="evidence" value="ECO:0007669"/>
    <property type="project" value="InterPro"/>
</dbReference>
<dbReference type="InterPro" id="IPR002099">
    <property type="entry name" value="MutL/Mlh/PMS"/>
</dbReference>
<dbReference type="PANTHER" id="PTHR10073:SF12">
    <property type="entry name" value="DNA MISMATCH REPAIR PROTEIN MLH1"/>
    <property type="match status" value="1"/>
</dbReference>
<comment type="similarity">
    <text evidence="2">Belongs to the DNA mismatch repair MutL/HexB family.</text>
</comment>
<evidence type="ECO:0000256" key="1">
    <source>
        <dbReference type="ARBA" id="ARBA00004123"/>
    </source>
</evidence>
<feature type="domain" description="DNA mismatch repair protein S5" evidence="7">
    <location>
        <begin position="236"/>
        <end position="355"/>
    </location>
</feature>
<name>A0AAD5TLC0_9FUNG</name>
<evidence type="ECO:0000256" key="6">
    <source>
        <dbReference type="SAM" id="MobiDB-lite"/>
    </source>
</evidence>
<dbReference type="Gene3D" id="3.30.230.10">
    <property type="match status" value="1"/>
</dbReference>
<evidence type="ECO:0000256" key="4">
    <source>
        <dbReference type="ARBA" id="ARBA00023204"/>
    </source>
</evidence>
<keyword evidence="3" id="KW-0227">DNA damage</keyword>
<reference evidence="8" key="1">
    <citation type="submission" date="2020-05" db="EMBL/GenBank/DDBJ databases">
        <title>Phylogenomic resolution of chytrid fungi.</title>
        <authorList>
            <person name="Stajich J.E."/>
            <person name="Amses K."/>
            <person name="Simmons R."/>
            <person name="Seto K."/>
            <person name="Myers J."/>
            <person name="Bonds A."/>
            <person name="Quandt C.A."/>
            <person name="Barry K."/>
            <person name="Liu P."/>
            <person name="Grigoriev I."/>
            <person name="Longcore J.E."/>
            <person name="James T.Y."/>
        </authorList>
    </citation>
    <scope>NUCLEOTIDE SEQUENCE</scope>
    <source>
        <strain evidence="8">JEL0379</strain>
    </source>
</reference>
<dbReference type="Pfam" id="PF01119">
    <property type="entry name" value="DNA_mis_repair"/>
    <property type="match status" value="1"/>
</dbReference>